<evidence type="ECO:0000256" key="1">
    <source>
        <dbReference type="ARBA" id="ARBA00004127"/>
    </source>
</evidence>
<proteinExistence type="inferred from homology"/>
<gene>
    <name evidence="10" type="ORF">M378DRAFT_106802</name>
</gene>
<dbReference type="AlphaFoldDB" id="A0A0C2X3J4"/>
<feature type="compositionally biased region" description="Low complexity" evidence="7">
    <location>
        <begin position="10"/>
        <end position="26"/>
    </location>
</feature>
<dbReference type="InterPro" id="IPR011701">
    <property type="entry name" value="MFS"/>
</dbReference>
<dbReference type="Gene3D" id="1.20.1720.10">
    <property type="entry name" value="Multidrug resistance protein D"/>
    <property type="match status" value="1"/>
</dbReference>
<feature type="transmembrane region" description="Helical" evidence="8">
    <location>
        <begin position="88"/>
        <end position="107"/>
    </location>
</feature>
<feature type="transmembrane region" description="Helical" evidence="8">
    <location>
        <begin position="535"/>
        <end position="554"/>
    </location>
</feature>
<evidence type="ECO:0000313" key="10">
    <source>
        <dbReference type="EMBL" id="KIL63786.1"/>
    </source>
</evidence>
<evidence type="ECO:0000313" key="11">
    <source>
        <dbReference type="Proteomes" id="UP000054549"/>
    </source>
</evidence>
<evidence type="ECO:0000256" key="8">
    <source>
        <dbReference type="SAM" id="Phobius"/>
    </source>
</evidence>
<dbReference type="FunFam" id="1.20.1720.10:FF:000013">
    <property type="entry name" value="Related to multidrug resistance proteins"/>
    <property type="match status" value="1"/>
</dbReference>
<name>A0A0C2X3J4_AMAMK</name>
<keyword evidence="4 8" id="KW-0812">Transmembrane</keyword>
<feature type="transmembrane region" description="Helical" evidence="8">
    <location>
        <begin position="314"/>
        <end position="335"/>
    </location>
</feature>
<feature type="transmembrane region" description="Helical" evidence="8">
    <location>
        <begin position="119"/>
        <end position="137"/>
    </location>
</feature>
<dbReference type="EMBL" id="KN818255">
    <property type="protein sequence ID" value="KIL63786.1"/>
    <property type="molecule type" value="Genomic_DNA"/>
</dbReference>
<dbReference type="PANTHER" id="PTHR23501:SF189">
    <property type="entry name" value="DRUG TRANSPORTER, PUTATIVE (AFU_ORTHOLOGUE AFUA_4G03920)-RELATED"/>
    <property type="match status" value="1"/>
</dbReference>
<reference evidence="10 11" key="1">
    <citation type="submission" date="2014-04" db="EMBL/GenBank/DDBJ databases">
        <title>Evolutionary Origins and Diversification of the Mycorrhizal Mutualists.</title>
        <authorList>
            <consortium name="DOE Joint Genome Institute"/>
            <consortium name="Mycorrhizal Genomics Consortium"/>
            <person name="Kohler A."/>
            <person name="Kuo A."/>
            <person name="Nagy L.G."/>
            <person name="Floudas D."/>
            <person name="Copeland A."/>
            <person name="Barry K.W."/>
            <person name="Cichocki N."/>
            <person name="Veneault-Fourrey C."/>
            <person name="LaButti K."/>
            <person name="Lindquist E.A."/>
            <person name="Lipzen A."/>
            <person name="Lundell T."/>
            <person name="Morin E."/>
            <person name="Murat C."/>
            <person name="Riley R."/>
            <person name="Ohm R."/>
            <person name="Sun H."/>
            <person name="Tunlid A."/>
            <person name="Henrissat B."/>
            <person name="Grigoriev I.V."/>
            <person name="Hibbett D.S."/>
            <person name="Martin F."/>
        </authorList>
    </citation>
    <scope>NUCLEOTIDE SEQUENCE [LARGE SCALE GENOMIC DNA]</scope>
    <source>
        <strain evidence="10 11">Koide BX008</strain>
    </source>
</reference>
<keyword evidence="11" id="KW-1185">Reference proteome</keyword>
<dbReference type="InterPro" id="IPR036259">
    <property type="entry name" value="MFS_trans_sf"/>
</dbReference>
<comment type="subcellular location">
    <subcellularLocation>
        <location evidence="1">Endomembrane system</location>
        <topology evidence="1">Multi-pass membrane protein</topology>
    </subcellularLocation>
</comment>
<feature type="transmembrane region" description="Helical" evidence="8">
    <location>
        <begin position="143"/>
        <end position="165"/>
    </location>
</feature>
<feature type="transmembrane region" description="Helical" evidence="8">
    <location>
        <begin position="241"/>
        <end position="264"/>
    </location>
</feature>
<dbReference type="OrthoDB" id="10021397at2759"/>
<dbReference type="PROSITE" id="PS50850">
    <property type="entry name" value="MFS"/>
    <property type="match status" value="1"/>
</dbReference>
<dbReference type="SUPFAM" id="SSF103473">
    <property type="entry name" value="MFS general substrate transporter"/>
    <property type="match status" value="2"/>
</dbReference>
<feature type="transmembrane region" description="Helical" evidence="8">
    <location>
        <begin position="276"/>
        <end position="293"/>
    </location>
</feature>
<feature type="region of interest" description="Disordered" evidence="7">
    <location>
        <begin position="1"/>
        <end position="30"/>
    </location>
</feature>
<evidence type="ECO:0000256" key="6">
    <source>
        <dbReference type="ARBA" id="ARBA00023136"/>
    </source>
</evidence>
<sequence length="583" mass="62626">MTPTVVRSEPLQQDSLSCSDSSSPTTTVDDRGDKAEIKLTDQTNLLPFKTLLVVLLSLGLCIIASTLDSVIIATAISSISATFNAGSVVSWVPAGFLLTSTVFQPIYGRFSDIFGRKGALTISMLVFIVGNFISGFSRTITQLILARAIAGAGGGGIISICQIIISDVVSLRERGKYQGIIAVFVVVSYGIGPILGGVLSEKVSWRWCFWFTIPIAAAAIAIVLIFLPLKPVKGSIREKLLVIDYLGTFLSLIGSTLIILPLVWGGIKYPWKSPEVLATLVTGLLVIVLFCLWEFKGAKLPIVPLHIFRHSTVVGVYIAMFVNGFVLFASIYYIPQYLQIVFGYTPLQAAVFLIPNMAGQTVSSWVVGVAVSRTGRYRTIIYLGFALWSVACGLTSTITPSVKTAAVVIYVLLAGIGAGQTLQTTTVAAQASVSRQDMSVVTAFRNVSRVLQNTLVLRREQFVRLLGGALAQAVCSSVINNTLLSSMLSLKLPPSLISTIIDKPTSLANPDSLGLSQGDAAFILSQGYNRGFRNLFLVNASLTSLATITSVLLIKHQELPNRLDMESKESEKVNEKRIGTSTA</sequence>
<dbReference type="InParanoid" id="A0A0C2X3J4"/>
<feature type="transmembrane region" description="Helical" evidence="8">
    <location>
        <begin position="405"/>
        <end position="429"/>
    </location>
</feature>
<keyword evidence="3" id="KW-0813">Transport</keyword>
<evidence type="ECO:0000256" key="7">
    <source>
        <dbReference type="SAM" id="MobiDB-lite"/>
    </source>
</evidence>
<evidence type="ECO:0000256" key="3">
    <source>
        <dbReference type="ARBA" id="ARBA00022448"/>
    </source>
</evidence>
<dbReference type="Gene3D" id="1.20.1250.20">
    <property type="entry name" value="MFS general substrate transporter like domains"/>
    <property type="match status" value="1"/>
</dbReference>
<dbReference type="GO" id="GO:0022857">
    <property type="term" value="F:transmembrane transporter activity"/>
    <property type="evidence" value="ECO:0007669"/>
    <property type="project" value="InterPro"/>
</dbReference>
<dbReference type="HOGENOM" id="CLU_000960_22_0_1"/>
<evidence type="ECO:0000256" key="4">
    <source>
        <dbReference type="ARBA" id="ARBA00022692"/>
    </source>
</evidence>
<keyword evidence="5 8" id="KW-1133">Transmembrane helix</keyword>
<dbReference type="Pfam" id="PF07690">
    <property type="entry name" value="MFS_1"/>
    <property type="match status" value="1"/>
</dbReference>
<accession>A0A0C2X3J4</accession>
<feature type="transmembrane region" description="Helical" evidence="8">
    <location>
        <begin position="380"/>
        <end position="399"/>
    </location>
</feature>
<dbReference type="GO" id="GO:0005886">
    <property type="term" value="C:plasma membrane"/>
    <property type="evidence" value="ECO:0007669"/>
    <property type="project" value="TreeGrafter"/>
</dbReference>
<keyword evidence="6 8" id="KW-0472">Membrane</keyword>
<dbReference type="GO" id="GO:0012505">
    <property type="term" value="C:endomembrane system"/>
    <property type="evidence" value="ECO:0007669"/>
    <property type="project" value="UniProtKB-SubCell"/>
</dbReference>
<dbReference type="STRING" id="946122.A0A0C2X3J4"/>
<evidence type="ECO:0000259" key="9">
    <source>
        <dbReference type="PROSITE" id="PS50850"/>
    </source>
</evidence>
<protein>
    <recommendedName>
        <fullName evidence="9">Major facilitator superfamily (MFS) profile domain-containing protein</fullName>
    </recommendedName>
</protein>
<dbReference type="Proteomes" id="UP000054549">
    <property type="component" value="Unassembled WGS sequence"/>
</dbReference>
<feature type="transmembrane region" description="Helical" evidence="8">
    <location>
        <begin position="177"/>
        <end position="195"/>
    </location>
</feature>
<feature type="transmembrane region" description="Helical" evidence="8">
    <location>
        <begin position="207"/>
        <end position="229"/>
    </location>
</feature>
<evidence type="ECO:0000256" key="2">
    <source>
        <dbReference type="ARBA" id="ARBA00008335"/>
    </source>
</evidence>
<dbReference type="PANTHER" id="PTHR23501">
    <property type="entry name" value="MAJOR FACILITATOR SUPERFAMILY"/>
    <property type="match status" value="1"/>
</dbReference>
<feature type="transmembrane region" description="Helical" evidence="8">
    <location>
        <begin position="51"/>
        <end position="76"/>
    </location>
</feature>
<comment type="similarity">
    <text evidence="2">Belongs to the major facilitator superfamily.</text>
</comment>
<feature type="domain" description="Major facilitator superfamily (MFS) profile" evidence="9">
    <location>
        <begin position="54"/>
        <end position="558"/>
    </location>
</feature>
<dbReference type="InterPro" id="IPR020846">
    <property type="entry name" value="MFS_dom"/>
</dbReference>
<organism evidence="10 11">
    <name type="scientific">Amanita muscaria (strain Koide BX008)</name>
    <dbReference type="NCBI Taxonomy" id="946122"/>
    <lineage>
        <taxon>Eukaryota</taxon>
        <taxon>Fungi</taxon>
        <taxon>Dikarya</taxon>
        <taxon>Basidiomycota</taxon>
        <taxon>Agaricomycotina</taxon>
        <taxon>Agaricomycetes</taxon>
        <taxon>Agaricomycetidae</taxon>
        <taxon>Agaricales</taxon>
        <taxon>Pluteineae</taxon>
        <taxon>Amanitaceae</taxon>
        <taxon>Amanita</taxon>
    </lineage>
</organism>
<evidence type="ECO:0000256" key="5">
    <source>
        <dbReference type="ARBA" id="ARBA00022989"/>
    </source>
</evidence>